<feature type="region of interest" description="Disordered" evidence="11">
    <location>
        <begin position="371"/>
        <end position="390"/>
    </location>
</feature>
<dbReference type="InterPro" id="IPR014001">
    <property type="entry name" value="Helicase_ATP-bd"/>
</dbReference>
<dbReference type="InterPro" id="IPR027417">
    <property type="entry name" value="P-loop_NTPase"/>
</dbReference>
<evidence type="ECO:0000313" key="13">
    <source>
        <dbReference type="EMBL" id="RTQ47507.1"/>
    </source>
</evidence>
<keyword evidence="6" id="KW-0680">Restriction system</keyword>
<accession>A0A3S0K3A0</accession>
<keyword evidence="14" id="KW-1185">Reference proteome</keyword>
<keyword evidence="7 13" id="KW-0255">Endonuclease</keyword>
<keyword evidence="9" id="KW-0067">ATP-binding</keyword>
<evidence type="ECO:0000256" key="7">
    <source>
        <dbReference type="ARBA" id="ARBA00022759"/>
    </source>
</evidence>
<dbReference type="SMART" id="SM00487">
    <property type="entry name" value="DEXDc"/>
    <property type="match status" value="1"/>
</dbReference>
<dbReference type="InterPro" id="IPR040980">
    <property type="entry name" value="SWI2_SNF2"/>
</dbReference>
<dbReference type="SUPFAM" id="SSF52540">
    <property type="entry name" value="P-loop containing nucleoside triphosphate hydrolases"/>
    <property type="match status" value="1"/>
</dbReference>
<evidence type="ECO:0000256" key="4">
    <source>
        <dbReference type="ARBA" id="ARBA00022722"/>
    </source>
</evidence>
<reference evidence="13 14" key="1">
    <citation type="submission" date="2018-12" db="EMBL/GenBank/DDBJ databases">
        <title>Hymenobacter gummosus sp. nov., isolated from a spring.</title>
        <authorList>
            <person name="Nie L."/>
        </authorList>
    </citation>
    <scope>NUCLEOTIDE SEQUENCE [LARGE SCALE GENOMIC DNA]</scope>
    <source>
        <strain evidence="13 14">KCTC 52166</strain>
    </source>
</reference>
<name>A0A3S0K3A0_9BACT</name>
<dbReference type="Pfam" id="PF22679">
    <property type="entry name" value="T1R_D3-like"/>
    <property type="match status" value="1"/>
</dbReference>
<dbReference type="Pfam" id="PF11867">
    <property type="entry name" value="T1RH-like_C"/>
    <property type="match status" value="1"/>
</dbReference>
<dbReference type="InterPro" id="IPR021810">
    <property type="entry name" value="T1RH-like_C"/>
</dbReference>
<feature type="domain" description="Helicase ATP-binding" evidence="12">
    <location>
        <begin position="277"/>
        <end position="490"/>
    </location>
</feature>
<dbReference type="CDD" id="cd22332">
    <property type="entry name" value="HsdR_N"/>
    <property type="match status" value="1"/>
</dbReference>
<dbReference type="OrthoDB" id="9758243at2"/>
<dbReference type="EMBL" id="RXOF01000012">
    <property type="protein sequence ID" value="RTQ47507.1"/>
    <property type="molecule type" value="Genomic_DNA"/>
</dbReference>
<dbReference type="Pfam" id="PF04313">
    <property type="entry name" value="HSDR_N"/>
    <property type="match status" value="1"/>
</dbReference>
<evidence type="ECO:0000256" key="2">
    <source>
        <dbReference type="ARBA" id="ARBA00008598"/>
    </source>
</evidence>
<keyword evidence="8" id="KW-0378">Hydrolase</keyword>
<evidence type="ECO:0000256" key="11">
    <source>
        <dbReference type="SAM" id="MobiDB-lite"/>
    </source>
</evidence>
<protein>
    <recommendedName>
        <fullName evidence="3">type I site-specific deoxyribonuclease</fullName>
        <ecNumber evidence="3">3.1.21.3</ecNumber>
    </recommendedName>
</protein>
<dbReference type="Gene3D" id="3.40.50.300">
    <property type="entry name" value="P-loop containing nucleotide triphosphate hydrolases"/>
    <property type="match status" value="2"/>
</dbReference>
<proteinExistence type="inferred from homology"/>
<dbReference type="GO" id="GO:0005524">
    <property type="term" value="F:ATP binding"/>
    <property type="evidence" value="ECO:0007669"/>
    <property type="project" value="UniProtKB-KW"/>
</dbReference>
<evidence type="ECO:0000256" key="9">
    <source>
        <dbReference type="ARBA" id="ARBA00022840"/>
    </source>
</evidence>
<comment type="catalytic activity">
    <reaction evidence="1">
        <text>Endonucleolytic cleavage of DNA to give random double-stranded fragments with terminal 5'-phosphates, ATP is simultaneously hydrolyzed.</text>
        <dbReference type="EC" id="3.1.21.3"/>
    </reaction>
</comment>
<dbReference type="GO" id="GO:0003677">
    <property type="term" value="F:DNA binding"/>
    <property type="evidence" value="ECO:0007669"/>
    <property type="project" value="UniProtKB-KW"/>
</dbReference>
<dbReference type="Gene3D" id="3.90.1570.50">
    <property type="match status" value="1"/>
</dbReference>
<dbReference type="PROSITE" id="PS51192">
    <property type="entry name" value="HELICASE_ATP_BIND_1"/>
    <property type="match status" value="1"/>
</dbReference>
<comment type="caution">
    <text evidence="13">The sequence shown here is derived from an EMBL/GenBank/DDBJ whole genome shotgun (WGS) entry which is preliminary data.</text>
</comment>
<evidence type="ECO:0000259" key="12">
    <source>
        <dbReference type="PROSITE" id="PS51192"/>
    </source>
</evidence>
<dbReference type="EC" id="3.1.21.3" evidence="3"/>
<evidence type="ECO:0000256" key="8">
    <source>
        <dbReference type="ARBA" id="ARBA00022801"/>
    </source>
</evidence>
<evidence type="ECO:0000256" key="5">
    <source>
        <dbReference type="ARBA" id="ARBA00022741"/>
    </source>
</evidence>
<dbReference type="GO" id="GO:0009307">
    <property type="term" value="P:DNA restriction-modification system"/>
    <property type="evidence" value="ECO:0007669"/>
    <property type="project" value="UniProtKB-KW"/>
</dbReference>
<dbReference type="CDD" id="cd18800">
    <property type="entry name" value="SF2_C_EcoR124I-like"/>
    <property type="match status" value="1"/>
</dbReference>
<dbReference type="InterPro" id="IPR007409">
    <property type="entry name" value="Restrct_endonuc_type1_HsdR_N"/>
</dbReference>
<keyword evidence="4" id="KW-0540">Nuclease</keyword>
<dbReference type="AlphaFoldDB" id="A0A3S0K3A0"/>
<evidence type="ECO:0000256" key="3">
    <source>
        <dbReference type="ARBA" id="ARBA00012654"/>
    </source>
</evidence>
<evidence type="ECO:0000256" key="6">
    <source>
        <dbReference type="ARBA" id="ARBA00022747"/>
    </source>
</evidence>
<dbReference type="GO" id="GO:0009035">
    <property type="term" value="F:type I site-specific deoxyribonuclease activity"/>
    <property type="evidence" value="ECO:0007669"/>
    <property type="project" value="UniProtKB-EC"/>
</dbReference>
<comment type="similarity">
    <text evidence="2">Belongs to the HsdR family.</text>
</comment>
<gene>
    <name evidence="13" type="ORF">EJV47_18985</name>
</gene>
<organism evidence="13 14">
    <name type="scientific">Hymenobacter gummosus</name>
    <dbReference type="NCBI Taxonomy" id="1776032"/>
    <lineage>
        <taxon>Bacteria</taxon>
        <taxon>Pseudomonadati</taxon>
        <taxon>Bacteroidota</taxon>
        <taxon>Cytophagia</taxon>
        <taxon>Cytophagales</taxon>
        <taxon>Hymenobacteraceae</taxon>
        <taxon>Hymenobacter</taxon>
    </lineage>
</organism>
<dbReference type="PANTHER" id="PTHR30195">
    <property type="entry name" value="TYPE I SITE-SPECIFIC DEOXYRIBONUCLEASE PROTEIN SUBUNIT M AND R"/>
    <property type="match status" value="1"/>
</dbReference>
<keyword evidence="10" id="KW-0238">DNA-binding</keyword>
<dbReference type="RefSeq" id="WP_126694759.1">
    <property type="nucleotide sequence ID" value="NZ_RXOF01000012.1"/>
</dbReference>
<dbReference type="PANTHER" id="PTHR30195:SF15">
    <property type="entry name" value="TYPE I RESTRICTION ENZYME HINDI ENDONUCLEASE SUBUNIT"/>
    <property type="match status" value="1"/>
</dbReference>
<evidence type="ECO:0000256" key="1">
    <source>
        <dbReference type="ARBA" id="ARBA00000851"/>
    </source>
</evidence>
<dbReference type="Proteomes" id="UP000282184">
    <property type="component" value="Unassembled WGS sequence"/>
</dbReference>
<dbReference type="InterPro" id="IPR055180">
    <property type="entry name" value="HsdR_RecA-like_helicase_dom_2"/>
</dbReference>
<dbReference type="InterPro" id="IPR051268">
    <property type="entry name" value="Type-I_R_enzyme_R_subunit"/>
</dbReference>
<evidence type="ECO:0000313" key="14">
    <source>
        <dbReference type="Proteomes" id="UP000282184"/>
    </source>
</evidence>
<feature type="compositionally biased region" description="Acidic residues" evidence="11">
    <location>
        <begin position="377"/>
        <end position="390"/>
    </location>
</feature>
<sequence>MSPTPEYLQSEQPALQLLQQLGYQYLPGPALSAERPDAREVLLPGRLRAAIARLNPTLDAANQARAYDRLAAVTGELLEANEQGWKLLLGTDLSLKQDNDFPAVRYLDFQRPANNDWLVVSQPRFQGRLSVAEPDIVVFVNGLPLAVLECKAGSATGAWDSAYHDLAYYQHNNERLFHYNVLCAGLWQVGAKYGAIGTPQPFYASYNDLRTDAAALAALLPGGRQPTPQDRLLYHLLAPARLLALLRHFVLFEREEGRTVKKLPRYQQVRAVNRTIANLRAHDQGGVVWHTQGSGKSLTMAYLIRRLQAAGSGFDNPTVLVLTDRTDLDRQITTTLRGVGLPVQQAHSVKSLAELLRNDYGGIITSTLQKFQQPDAEAPDTDTAEADTPDTEGITRTERYIMDNLLVQVTKALRSGKWTEESREEIPLTVLSAKPNLYVLVDEAHRSQYGFLAAFMRSVLPNAKFVAFTGTPISKEDKSTLAEFYGRDYLDTYTIREAVDDGATVPLLYDAGIARLDVRKAELDAEFEAKYGHEPEEKKTRLKDEALRQYQLSAERIEAISRHLLDHYRAKIRPDGYKAILVCAGRRAAVLYKQAIDKLRDEGVHDFSTRVVVSLGAAKSDKLAAEQAERLAWNREHPQDPVPLLLTPPEDVKQVTEDFKLPFGDEAARDKSGKKKQFDNTAILIVSDMLLTGYDAPIAACLYLDKPLKEHSLLQAIARVNRTYRGKAEGYILDYSGITADLLHALEIFSGDVRPDDILRNLNDEIPKLALHHGQLLAFSKPLKLDRHYQREKFIDAFIPYLEPLYRRDEFKVLLKAFNKSIHIVLPNVATMPYQYDFALFNEIRRKARNAYPDGDPFKVTAEESRHLQQLIDEHLRARGVDNLLAEPVSIIDREKFRADILDASPTTKELKMRHQLKYEIKLGLGRSPAYYQPLSDRLDELIRDEAAGRITQAQLLLAYEGLLDAIVNEQREGQAEGFRTEYETAVFNSLKAIFDGQAAGLTRQLFHDISGELDIVGWKDKGEVKKEMENKLYALLKAQLPGPEARQKARELILLIQKNA</sequence>
<keyword evidence="5" id="KW-0547">Nucleotide-binding</keyword>
<dbReference type="Pfam" id="PF18766">
    <property type="entry name" value="SWI2_SNF2"/>
    <property type="match status" value="1"/>
</dbReference>
<evidence type="ECO:0000256" key="10">
    <source>
        <dbReference type="ARBA" id="ARBA00023125"/>
    </source>
</evidence>